<dbReference type="InterPro" id="IPR036188">
    <property type="entry name" value="FAD/NAD-bd_sf"/>
</dbReference>
<reference evidence="7 8" key="1">
    <citation type="submission" date="2023-01" db="EMBL/GenBank/DDBJ databases">
        <title>Novel species of the genus Asticcacaulis isolated from rivers.</title>
        <authorList>
            <person name="Lu H."/>
        </authorList>
    </citation>
    <scope>NUCLEOTIDE SEQUENCE [LARGE SCALE GENOMIC DNA]</scope>
    <source>
        <strain evidence="7 8">LKC15W</strain>
    </source>
</reference>
<keyword evidence="2" id="KW-0285">Flavoprotein</keyword>
<dbReference type="RefSeq" id="WP_272745541.1">
    <property type="nucleotide sequence ID" value="NZ_JAQQKV010000003.1"/>
</dbReference>
<dbReference type="Proteomes" id="UP001218579">
    <property type="component" value="Unassembled WGS sequence"/>
</dbReference>
<comment type="similarity">
    <text evidence="5">Belongs to the L2HGDH family.</text>
</comment>
<evidence type="ECO:0000259" key="6">
    <source>
        <dbReference type="Pfam" id="PF01266"/>
    </source>
</evidence>
<gene>
    <name evidence="7" type="ORF">PQU98_13805</name>
</gene>
<protein>
    <submittedName>
        <fullName evidence="7">NAD(P)/FAD-dependent oxidoreductase</fullName>
    </submittedName>
</protein>
<dbReference type="Gene3D" id="3.30.9.10">
    <property type="entry name" value="D-Amino Acid Oxidase, subunit A, domain 2"/>
    <property type="match status" value="1"/>
</dbReference>
<dbReference type="PANTHER" id="PTHR43104">
    <property type="entry name" value="L-2-HYDROXYGLUTARATE DEHYDROGENASE, MITOCHONDRIAL"/>
    <property type="match status" value="1"/>
</dbReference>
<feature type="domain" description="FAD dependent oxidoreductase" evidence="6">
    <location>
        <begin position="5"/>
        <end position="362"/>
    </location>
</feature>
<accession>A0ABT5HNM9</accession>
<organism evidence="7 8">
    <name type="scientific">Asticcacaulis machinosus</name>
    <dbReference type="NCBI Taxonomy" id="2984211"/>
    <lineage>
        <taxon>Bacteria</taxon>
        <taxon>Pseudomonadati</taxon>
        <taxon>Pseudomonadota</taxon>
        <taxon>Alphaproteobacteria</taxon>
        <taxon>Caulobacterales</taxon>
        <taxon>Caulobacteraceae</taxon>
        <taxon>Asticcacaulis</taxon>
    </lineage>
</organism>
<evidence type="ECO:0000256" key="1">
    <source>
        <dbReference type="ARBA" id="ARBA00001974"/>
    </source>
</evidence>
<dbReference type="SUPFAM" id="SSF51905">
    <property type="entry name" value="FAD/NAD(P)-binding domain"/>
    <property type="match status" value="1"/>
</dbReference>
<keyword evidence="4" id="KW-0560">Oxidoreductase</keyword>
<evidence type="ECO:0000256" key="4">
    <source>
        <dbReference type="ARBA" id="ARBA00023002"/>
    </source>
</evidence>
<keyword evidence="3" id="KW-0274">FAD</keyword>
<evidence type="ECO:0000256" key="3">
    <source>
        <dbReference type="ARBA" id="ARBA00022827"/>
    </source>
</evidence>
<dbReference type="Gene3D" id="3.50.50.60">
    <property type="entry name" value="FAD/NAD(P)-binding domain"/>
    <property type="match status" value="1"/>
</dbReference>
<dbReference type="Pfam" id="PF01266">
    <property type="entry name" value="DAO"/>
    <property type="match status" value="1"/>
</dbReference>
<evidence type="ECO:0000256" key="5">
    <source>
        <dbReference type="ARBA" id="ARBA00037941"/>
    </source>
</evidence>
<comment type="caution">
    <text evidence="7">The sequence shown here is derived from an EMBL/GenBank/DDBJ whole genome shotgun (WGS) entry which is preliminary data.</text>
</comment>
<evidence type="ECO:0000313" key="8">
    <source>
        <dbReference type="Proteomes" id="UP001218579"/>
    </source>
</evidence>
<evidence type="ECO:0000313" key="7">
    <source>
        <dbReference type="EMBL" id="MDC7677214.1"/>
    </source>
</evidence>
<proteinExistence type="inferred from homology"/>
<keyword evidence="8" id="KW-1185">Reference proteome</keyword>
<dbReference type="PANTHER" id="PTHR43104:SF4">
    <property type="entry name" value="L-2-HYDROXYGLUTARATE DEHYDROGENASE, MITOCHONDRIAL"/>
    <property type="match status" value="1"/>
</dbReference>
<dbReference type="EMBL" id="JAQQKV010000003">
    <property type="protein sequence ID" value="MDC7677214.1"/>
    <property type="molecule type" value="Genomic_DNA"/>
</dbReference>
<comment type="cofactor">
    <cofactor evidence="1">
        <name>FAD</name>
        <dbReference type="ChEBI" id="CHEBI:57692"/>
    </cofactor>
</comment>
<name>A0ABT5HNM9_9CAUL</name>
<sequence>MDQLDTVVIGAGVVGLAVGRALALRGHETLILEAEDHFGTQTSSRNSEVIHAGIYYPPASLKAKLCREGRIQLYDYAKSRNIEFNACGKLLVATTEAELPKLEAIAENARLSGVHDLIRLSADEAHALEPEVVCVGGYLSPSTGIIDVHGFMLALLGDFENAGGTLVCGTPVVSWSVEANGFVIETGGADPMTLRARRVINAAGHGAPRLLQGLSAYAPPCPQYFAKGNYFSLSGRAPFKRLVYPMPEAAGLGVHATIDLSGRVRFGPDVEWVAHDQDLKVDPARADAFATAIRRYWPSLPEGALIPDYAGIRPKIHAPDQPMPDFRIEGPDRHGINGLINLLGIESPGMTSALALADYVTHMIARTDKASVIAEI</sequence>
<dbReference type="InterPro" id="IPR006076">
    <property type="entry name" value="FAD-dep_OxRdtase"/>
</dbReference>
<evidence type="ECO:0000256" key="2">
    <source>
        <dbReference type="ARBA" id="ARBA00022630"/>
    </source>
</evidence>